<dbReference type="Proteomes" id="UP000001876">
    <property type="component" value="Unassembled WGS sequence"/>
</dbReference>
<dbReference type="PANTHER" id="PTHR12558:SF9">
    <property type="entry name" value="CELL DIVISION CYCLE PROTEIN 16 HOMOLOG"/>
    <property type="match status" value="1"/>
</dbReference>
<dbReference type="STRING" id="564608.C1MKE7"/>
<dbReference type="InterPro" id="IPR019734">
    <property type="entry name" value="TPR_rpt"/>
</dbReference>
<evidence type="ECO:0000313" key="9">
    <source>
        <dbReference type="Proteomes" id="UP000001876"/>
    </source>
</evidence>
<dbReference type="SMART" id="SM00028">
    <property type="entry name" value="TPR"/>
    <property type="match status" value="8"/>
</dbReference>
<evidence type="ECO:0000256" key="1">
    <source>
        <dbReference type="ARBA" id="ARBA00022618"/>
    </source>
</evidence>
<keyword evidence="9" id="KW-1185">Reference proteome</keyword>
<gene>
    <name evidence="8" type="ORF">MICPUCDRAFT_55310</name>
</gene>
<evidence type="ECO:0000256" key="6">
    <source>
        <dbReference type="ARBA" id="ARBA00023306"/>
    </source>
</evidence>
<dbReference type="GO" id="GO:0051301">
    <property type="term" value="P:cell division"/>
    <property type="evidence" value="ECO:0007669"/>
    <property type="project" value="UniProtKB-KW"/>
</dbReference>
<evidence type="ECO:0000256" key="2">
    <source>
        <dbReference type="ARBA" id="ARBA00022737"/>
    </source>
</evidence>
<keyword evidence="5 7" id="KW-0802">TPR repeat</keyword>
<dbReference type="OrthoDB" id="10006270at2759"/>
<dbReference type="Pfam" id="PF13424">
    <property type="entry name" value="TPR_12"/>
    <property type="match status" value="1"/>
</dbReference>
<dbReference type="PANTHER" id="PTHR12558">
    <property type="entry name" value="CELL DIVISION CYCLE 16,23,27"/>
    <property type="match status" value="1"/>
</dbReference>
<keyword evidence="1" id="KW-0132">Cell division</keyword>
<dbReference type="Pfam" id="PF12895">
    <property type="entry name" value="ANAPC3"/>
    <property type="match status" value="1"/>
</dbReference>
<dbReference type="GO" id="GO:0016567">
    <property type="term" value="P:protein ubiquitination"/>
    <property type="evidence" value="ECO:0007669"/>
    <property type="project" value="TreeGrafter"/>
</dbReference>
<evidence type="ECO:0000256" key="4">
    <source>
        <dbReference type="ARBA" id="ARBA00022786"/>
    </source>
</evidence>
<dbReference type="KEGG" id="mpp:MICPUCDRAFT_55310"/>
<dbReference type="SUPFAM" id="SSF48452">
    <property type="entry name" value="TPR-like"/>
    <property type="match status" value="1"/>
</dbReference>
<dbReference type="eggNOG" id="KOG1173">
    <property type="taxonomic scope" value="Eukaryota"/>
</dbReference>
<evidence type="ECO:0000256" key="3">
    <source>
        <dbReference type="ARBA" id="ARBA00022776"/>
    </source>
</evidence>
<dbReference type="PROSITE" id="PS50005">
    <property type="entry name" value="TPR"/>
    <property type="match status" value="2"/>
</dbReference>
<evidence type="ECO:0000313" key="8">
    <source>
        <dbReference type="EMBL" id="EEH59359.1"/>
    </source>
</evidence>
<feature type="repeat" description="TPR" evidence="7">
    <location>
        <begin position="447"/>
        <end position="480"/>
    </location>
</feature>
<accession>C1MKE7</accession>
<keyword evidence="2" id="KW-0677">Repeat</keyword>
<name>C1MKE7_MICPC</name>
<dbReference type="RefSeq" id="XP_003055983.1">
    <property type="nucleotide sequence ID" value="XM_003055937.1"/>
</dbReference>
<dbReference type="GeneID" id="9681692"/>
<keyword evidence="3" id="KW-0498">Mitosis</keyword>
<dbReference type="InterPro" id="IPR011990">
    <property type="entry name" value="TPR-like_helical_dom_sf"/>
</dbReference>
<feature type="repeat" description="TPR" evidence="7">
    <location>
        <begin position="554"/>
        <end position="587"/>
    </location>
</feature>
<dbReference type="Gene3D" id="1.25.40.10">
    <property type="entry name" value="Tetratricopeptide repeat domain"/>
    <property type="match status" value="1"/>
</dbReference>
<keyword evidence="4" id="KW-0833">Ubl conjugation pathway</keyword>
<keyword evidence="6" id="KW-0131">Cell cycle</keyword>
<dbReference type="GO" id="GO:0031145">
    <property type="term" value="P:anaphase-promoting complex-dependent catabolic process"/>
    <property type="evidence" value="ECO:0007669"/>
    <property type="project" value="TreeGrafter"/>
</dbReference>
<reference evidence="8 9" key="1">
    <citation type="journal article" date="2009" name="Science">
        <title>Green evolution and dynamic adaptations revealed by genomes of the marine picoeukaryotes Micromonas.</title>
        <authorList>
            <person name="Worden A.Z."/>
            <person name="Lee J.H."/>
            <person name="Mock T."/>
            <person name="Rouze P."/>
            <person name="Simmons M.P."/>
            <person name="Aerts A.L."/>
            <person name="Allen A.E."/>
            <person name="Cuvelier M.L."/>
            <person name="Derelle E."/>
            <person name="Everett M.V."/>
            <person name="Foulon E."/>
            <person name="Grimwood J."/>
            <person name="Gundlach H."/>
            <person name="Henrissat B."/>
            <person name="Napoli C."/>
            <person name="McDonald S.M."/>
            <person name="Parker M.S."/>
            <person name="Rombauts S."/>
            <person name="Salamov A."/>
            <person name="Von Dassow P."/>
            <person name="Badger J.H."/>
            <person name="Coutinho P.M."/>
            <person name="Demir E."/>
            <person name="Dubchak I."/>
            <person name="Gentemann C."/>
            <person name="Eikrem W."/>
            <person name="Gready J.E."/>
            <person name="John U."/>
            <person name="Lanier W."/>
            <person name="Lindquist E.A."/>
            <person name="Lucas S."/>
            <person name="Mayer K.F."/>
            <person name="Moreau H."/>
            <person name="Not F."/>
            <person name="Otillar R."/>
            <person name="Panaud O."/>
            <person name="Pangilinan J."/>
            <person name="Paulsen I."/>
            <person name="Piegu B."/>
            <person name="Poliakov A."/>
            <person name="Robbens S."/>
            <person name="Schmutz J."/>
            <person name="Toulza E."/>
            <person name="Wyss T."/>
            <person name="Zelensky A."/>
            <person name="Zhou K."/>
            <person name="Armbrust E.V."/>
            <person name="Bhattacharya D."/>
            <person name="Goodenough U.W."/>
            <person name="Van de Peer Y."/>
            <person name="Grigoriev I.V."/>
        </authorList>
    </citation>
    <scope>NUCLEOTIDE SEQUENCE [LARGE SCALE GENOMIC DNA]</scope>
    <source>
        <strain evidence="8 9">CCMP1545</strain>
    </source>
</reference>
<dbReference type="GO" id="GO:0045842">
    <property type="term" value="P:positive regulation of mitotic metaphase/anaphase transition"/>
    <property type="evidence" value="ECO:0007669"/>
    <property type="project" value="TreeGrafter"/>
</dbReference>
<organism evidence="9">
    <name type="scientific">Micromonas pusilla (strain CCMP1545)</name>
    <name type="common">Picoplanktonic green alga</name>
    <dbReference type="NCBI Taxonomy" id="564608"/>
    <lineage>
        <taxon>Eukaryota</taxon>
        <taxon>Viridiplantae</taxon>
        <taxon>Chlorophyta</taxon>
        <taxon>Mamiellophyceae</taxon>
        <taxon>Mamiellales</taxon>
        <taxon>Mamiellaceae</taxon>
        <taxon>Micromonas</taxon>
    </lineage>
</organism>
<dbReference type="AlphaFoldDB" id="C1MKE7"/>
<dbReference type="GO" id="GO:0005737">
    <property type="term" value="C:cytoplasm"/>
    <property type="evidence" value="ECO:0007669"/>
    <property type="project" value="TreeGrafter"/>
</dbReference>
<dbReference type="OMA" id="DPFHNNA"/>
<protein>
    <submittedName>
        <fullName evidence="8">Predicted protein</fullName>
    </submittedName>
</protein>
<evidence type="ECO:0000256" key="7">
    <source>
        <dbReference type="PROSITE-ProRule" id="PRU00339"/>
    </source>
</evidence>
<dbReference type="EMBL" id="GG663736">
    <property type="protein sequence ID" value="EEH59359.1"/>
    <property type="molecule type" value="Genomic_DNA"/>
</dbReference>
<dbReference type="GO" id="GO:0005680">
    <property type="term" value="C:anaphase-promoting complex"/>
    <property type="evidence" value="ECO:0007669"/>
    <property type="project" value="TreeGrafter"/>
</dbReference>
<proteinExistence type="predicted"/>
<evidence type="ECO:0000256" key="5">
    <source>
        <dbReference type="ARBA" id="ARBA00022803"/>
    </source>
</evidence>
<sequence>METETLQQLRAVVEDCVGKHLTTSATFFADKLVSLGSRDPEDVYLYAQVLYEGKHYQRALTLLNREGLASRVLEGRARNSGLESATSSSACTAGKYMTEYGCDASDTRIRLTYLTAQCYAAMNKWEECLKVLGRGDLEDVEEDEEMNKKRGPCSSNLENITGDRGADIICADLANGFSTRTETHSRLRKRGSISTISALCLLRGRAYDALDNRSLARHWYVSALKADYFCYEALAALLSQHMLTVEEEQELLASLQIEPGDKWLKFVYVTMGKKYHPVNVRGIEEGEPSFCFKMLNELTTFKRRSCWTGAWYGRDKQARNHLSTRPALHKTLDFETELVALSGNGDIAQANAECLYSRGDFHGCYEIISEVLERDPFQLSAIPCFLSVAVELRRKSELYLCAQKLVEEYPDHSVSWFAVACYYYCVRQFEEARHYFCKSTALEKAFAPAWIGFGHSFAAQDESDQALVAYRTAVRMFPGCHLPLLCIGMEYQRTNNLILAEQFCVKARDICPSDPLTYNELGVLCYRNMNFVAAATNLEKALALAPQVSTDLLEISIVNLAHTHRKLRNFDAAIMWYERALSISPLSASTYTALGFTYQLRGEFQSFMGEAIDCYHKALGLSPEDSFAQEMLTLALIDQCAVTMPPYDFVSYDPYPH</sequence>